<dbReference type="Proteomes" id="UP000234323">
    <property type="component" value="Unassembled WGS sequence"/>
</dbReference>
<name>A0A2I1HQX0_9GLOM</name>
<evidence type="ECO:0000313" key="1">
    <source>
        <dbReference type="EMBL" id="PKY60272.1"/>
    </source>
</evidence>
<comment type="caution">
    <text evidence="2">The sequence shown here is derived from an EMBL/GenBank/DDBJ whole genome shotgun (WGS) entry which is preliminary data.</text>
</comment>
<keyword evidence="3" id="KW-1185">Reference proteome</keyword>
<dbReference type="EMBL" id="LLXI01004116">
    <property type="protein sequence ID" value="PKY60272.1"/>
    <property type="molecule type" value="Genomic_DNA"/>
</dbReference>
<evidence type="ECO:0000313" key="2">
    <source>
        <dbReference type="EMBL" id="PKY61193.1"/>
    </source>
</evidence>
<protein>
    <submittedName>
        <fullName evidence="2">Uncharacterized protein</fullName>
    </submittedName>
</protein>
<organism evidence="2 3">
    <name type="scientific">Rhizophagus irregularis</name>
    <dbReference type="NCBI Taxonomy" id="588596"/>
    <lineage>
        <taxon>Eukaryota</taxon>
        <taxon>Fungi</taxon>
        <taxon>Fungi incertae sedis</taxon>
        <taxon>Mucoromycota</taxon>
        <taxon>Glomeromycotina</taxon>
        <taxon>Glomeromycetes</taxon>
        <taxon>Glomerales</taxon>
        <taxon>Glomeraceae</taxon>
        <taxon>Rhizophagus</taxon>
    </lineage>
</organism>
<evidence type="ECO:0000313" key="3">
    <source>
        <dbReference type="Proteomes" id="UP000234323"/>
    </source>
</evidence>
<sequence>MNTGIADKIPKQKQRDMYSEEIYEVSFSWAQNELVENNRIFQCGTVICTFTTDSGEFING</sequence>
<proteinExistence type="predicted"/>
<feature type="non-terminal residue" evidence="2">
    <location>
        <position position="60"/>
    </location>
</feature>
<dbReference type="AlphaFoldDB" id="A0A2I1HQX0"/>
<accession>A0A2I1HQX0</accession>
<dbReference type="EMBL" id="LLXI01005039">
    <property type="protein sequence ID" value="PKY61193.1"/>
    <property type="molecule type" value="Genomic_DNA"/>
</dbReference>
<gene>
    <name evidence="1" type="ORF">RhiirA4_412670</name>
    <name evidence="2" type="ORF">RhiirA4_412894</name>
</gene>
<reference evidence="2 3" key="1">
    <citation type="submission" date="2015-10" db="EMBL/GenBank/DDBJ databases">
        <title>Genome analyses suggest a sexual origin of heterokaryosis in a supposedly ancient asexual fungus.</title>
        <authorList>
            <person name="Ropars J."/>
            <person name="Sedzielewska K."/>
            <person name="Noel J."/>
            <person name="Charron P."/>
            <person name="Farinelli L."/>
            <person name="Marton T."/>
            <person name="Kruger M."/>
            <person name="Pelin A."/>
            <person name="Brachmann A."/>
            <person name="Corradi N."/>
        </authorList>
    </citation>
    <scope>NUCLEOTIDE SEQUENCE [LARGE SCALE GENOMIC DNA]</scope>
    <source>
        <strain evidence="2 3">A4</strain>
    </source>
</reference>